<reference evidence="1 2" key="1">
    <citation type="submission" date="2018-10" db="EMBL/GenBank/DDBJ databases">
        <title>A high-quality apple genome assembly.</title>
        <authorList>
            <person name="Hu J."/>
        </authorList>
    </citation>
    <scope>NUCLEOTIDE SEQUENCE [LARGE SCALE GENOMIC DNA]</scope>
    <source>
        <strain evidence="2">cv. HFTH1</strain>
        <tissue evidence="1">Young leaf</tissue>
    </source>
</reference>
<accession>A0A498IML2</accession>
<dbReference type="AlphaFoldDB" id="A0A498IML2"/>
<sequence>MSMPINNKEDLEAFMEAHHDVLGGCHLELERHNIDIRSKLALIIGSDPAKYLHSYVFPMSGIIKKAVVHYLLAPINLTLTAYKVLQAFNKLNRISETEMGLLEFRAIYLLKTISASSLYFFSESLCGEELPTKDKDYDCDALRVIGQWEGNINDPRVAVKPTASMTLSDPAYESWIVYPDWDEPKSLKDVVKKCPDKPIKESISDYEEMENVDKAVEVENKGLNKSVSPSRVPTTSESVQPVIKPELIEIGGDKQVNPEDEMPFRKRLRTSSRNMPTTTRLEVVDSKPIGILSVTVRGVVEDMEDFLKQQMVETRKVCEEEAHDEIHGLKEKLT</sequence>
<dbReference type="Proteomes" id="UP000290289">
    <property type="component" value="Chromosome 11"/>
</dbReference>
<protein>
    <submittedName>
        <fullName evidence="1">Uncharacterized protein</fullName>
    </submittedName>
</protein>
<comment type="caution">
    <text evidence="1">The sequence shown here is derived from an EMBL/GenBank/DDBJ whole genome shotgun (WGS) entry which is preliminary data.</text>
</comment>
<keyword evidence="2" id="KW-1185">Reference proteome</keyword>
<name>A0A498IML2_MALDO</name>
<gene>
    <name evidence="1" type="ORF">DVH24_005687</name>
</gene>
<proteinExistence type="predicted"/>
<evidence type="ECO:0000313" key="1">
    <source>
        <dbReference type="EMBL" id="RXH83434.1"/>
    </source>
</evidence>
<organism evidence="1 2">
    <name type="scientific">Malus domestica</name>
    <name type="common">Apple</name>
    <name type="synonym">Pyrus malus</name>
    <dbReference type="NCBI Taxonomy" id="3750"/>
    <lineage>
        <taxon>Eukaryota</taxon>
        <taxon>Viridiplantae</taxon>
        <taxon>Streptophyta</taxon>
        <taxon>Embryophyta</taxon>
        <taxon>Tracheophyta</taxon>
        <taxon>Spermatophyta</taxon>
        <taxon>Magnoliopsida</taxon>
        <taxon>eudicotyledons</taxon>
        <taxon>Gunneridae</taxon>
        <taxon>Pentapetalae</taxon>
        <taxon>rosids</taxon>
        <taxon>fabids</taxon>
        <taxon>Rosales</taxon>
        <taxon>Rosaceae</taxon>
        <taxon>Amygdaloideae</taxon>
        <taxon>Maleae</taxon>
        <taxon>Malus</taxon>
    </lineage>
</organism>
<dbReference type="EMBL" id="RDQH01000337">
    <property type="protein sequence ID" value="RXH83434.1"/>
    <property type="molecule type" value="Genomic_DNA"/>
</dbReference>
<evidence type="ECO:0000313" key="2">
    <source>
        <dbReference type="Proteomes" id="UP000290289"/>
    </source>
</evidence>